<dbReference type="PRINTS" id="PR00368">
    <property type="entry name" value="FADPNR"/>
</dbReference>
<dbReference type="Gene3D" id="3.30.9.10">
    <property type="entry name" value="D-Amino Acid Oxidase, subunit A, domain 2"/>
    <property type="match status" value="1"/>
</dbReference>
<evidence type="ECO:0000313" key="5">
    <source>
        <dbReference type="EMBL" id="RNL42606.1"/>
    </source>
</evidence>
<proteinExistence type="predicted"/>
<dbReference type="EMBL" id="QICD01000016">
    <property type="protein sequence ID" value="RNL42606.1"/>
    <property type="molecule type" value="Genomic_DNA"/>
</dbReference>
<protein>
    <submittedName>
        <fullName evidence="5">FAD-dependent oxidoreductase</fullName>
    </submittedName>
</protein>
<dbReference type="GO" id="GO:0016491">
    <property type="term" value="F:oxidoreductase activity"/>
    <property type="evidence" value="ECO:0007669"/>
    <property type="project" value="InterPro"/>
</dbReference>
<dbReference type="AlphaFoldDB" id="A0A3N0B7J8"/>
<feature type="region of interest" description="Disordered" evidence="1">
    <location>
        <begin position="968"/>
        <end position="987"/>
    </location>
</feature>
<dbReference type="PRINTS" id="PR00411">
    <property type="entry name" value="PNDRDTASEI"/>
</dbReference>
<feature type="domain" description="FAD dependent oxidoreductase" evidence="2">
    <location>
        <begin position="10"/>
        <end position="383"/>
    </location>
</feature>
<sequence>MDTESFLTTDVAIVGAGVAGACVARELARWQVHVTVLEAGNDVACGATRANSGIVHAGYDPAPGTLKARFNARGSQLFSRWADELGFSYHRNGSMVLAFSDEELAAVRQLIERAARNGIEGVRELDAAAVRALEPSVSPHVRGGLLAETGAVCDPYEVALFAAEQAALHGAAFLFEQKVTALDRLTPEDSAEAERVAEQRGQVRRSAAPYRYRVSTAGGLAVAARAVVNAAGVFSDEINNMASACKLRIVARRGEYCLYDTDKGSVFSHTMFQAPSSAGKGVLVTPTVHGNLLVGPNAVDQADKIDASTTAEGLRFVLDAARKTWPEANDRGLITNFAGLRASNAEGCDFVIGQPDDAPGFFNVACFDSPGLTSAPAVGEHIAGEVAALLDVRINDSFCAQRTVFKAFANMDEAERAAAVARDARWGHVVCRCCQVTEAELVAALRGPLPVLSLDALKWRTRAMMGRCHGGFCSPEIAKIVARETGVTPDRLDKRLSGSPVVASARSDYASVVQSFEGAEAASAARAERAPAMAQECDVAVVGGGAAGIAAAHAASMRGARVVLIDREAKLGGILKQCVHNGFGLHRFGVELTGPEYAQRETDQLALLDASGVCVLRDATAMSIDAPRERADGLFSVHVVGPRGAHAVRARAVVLATGSRERGLGALNVAGSRPSGVFSAGSAQNFMNLQGCLPGKRAVILGSGDIGLIMARRLVSQGAEVAGVYELMPHPSGLRRNVVQCLDDFGIPLFLSRTVTRLEGEGRLSAVYVSDVDPDTVQVIPGTEQRVACDTLLLSVGLLPENELARTAGVELDAVTGGARVDSRLETNVAGLFSCGNALHVHDLADHASAEGDLAGASAAAYALSKIEARRERRRASVPVLAAQGVRYVVPHAVDATGSPSGNVAISLRVSRSVRNPRFVVEGVDAQGRVHTVKRAKTMVAVPAEMVQIPVSAAELVRWESVRVRVEGAGDEDRAPSVPSMTGGGAD</sequence>
<dbReference type="Proteomes" id="UP000278632">
    <property type="component" value="Unassembled WGS sequence"/>
</dbReference>
<dbReference type="CDD" id="cd19946">
    <property type="entry name" value="GlpA-like_Fer2_BFD-like"/>
    <property type="match status" value="1"/>
</dbReference>
<dbReference type="RefSeq" id="WP_123192485.1">
    <property type="nucleotide sequence ID" value="NZ_QICD01000016.1"/>
</dbReference>
<gene>
    <name evidence="5" type="ORF">DMP08_08505</name>
</gene>
<organism evidence="5 6">
    <name type="scientific">Paraeggerthella hongkongensis</name>
    <dbReference type="NCBI Taxonomy" id="230658"/>
    <lineage>
        <taxon>Bacteria</taxon>
        <taxon>Bacillati</taxon>
        <taxon>Actinomycetota</taxon>
        <taxon>Coriobacteriia</taxon>
        <taxon>Eggerthellales</taxon>
        <taxon>Eggerthellaceae</taxon>
        <taxon>Paraeggerthella</taxon>
    </lineage>
</organism>
<dbReference type="InterPro" id="IPR006076">
    <property type="entry name" value="FAD-dep_OxRdtase"/>
</dbReference>
<dbReference type="Gene3D" id="1.10.10.1100">
    <property type="entry name" value="BFD-like [2Fe-2S]-binding domain"/>
    <property type="match status" value="1"/>
</dbReference>
<name>A0A3N0B7J8_9ACTN</name>
<dbReference type="PANTHER" id="PTHR42720">
    <property type="entry name" value="GLYCEROL-3-PHOSPHATE DEHYDROGENASE"/>
    <property type="match status" value="1"/>
</dbReference>
<evidence type="ECO:0000259" key="2">
    <source>
        <dbReference type="Pfam" id="PF01266"/>
    </source>
</evidence>
<dbReference type="InterPro" id="IPR007419">
    <property type="entry name" value="BFD-like_2Fe2S-bd_dom"/>
</dbReference>
<dbReference type="Pfam" id="PF04324">
    <property type="entry name" value="Fer2_BFD"/>
    <property type="match status" value="1"/>
</dbReference>
<dbReference type="InterPro" id="IPR041854">
    <property type="entry name" value="BFD-like_2Fe2S-bd_dom_sf"/>
</dbReference>
<dbReference type="Pfam" id="PF07992">
    <property type="entry name" value="Pyr_redox_2"/>
    <property type="match status" value="1"/>
</dbReference>
<keyword evidence="6" id="KW-1185">Reference proteome</keyword>
<dbReference type="Gene3D" id="3.50.50.60">
    <property type="entry name" value="FAD/NAD(P)-binding domain"/>
    <property type="match status" value="3"/>
</dbReference>
<dbReference type="SUPFAM" id="SSF51905">
    <property type="entry name" value="FAD/NAD(P)-binding domain"/>
    <property type="match status" value="2"/>
</dbReference>
<evidence type="ECO:0000259" key="4">
    <source>
        <dbReference type="Pfam" id="PF07992"/>
    </source>
</evidence>
<dbReference type="SUPFAM" id="SSF54373">
    <property type="entry name" value="FAD-linked reductases, C-terminal domain"/>
    <property type="match status" value="1"/>
</dbReference>
<dbReference type="InterPro" id="IPR036188">
    <property type="entry name" value="FAD/NAD-bd_sf"/>
</dbReference>
<feature type="domain" description="FAD/NAD(P)-binding" evidence="4">
    <location>
        <begin position="538"/>
        <end position="852"/>
    </location>
</feature>
<evidence type="ECO:0000256" key="1">
    <source>
        <dbReference type="SAM" id="MobiDB-lite"/>
    </source>
</evidence>
<comment type="caution">
    <text evidence="5">The sequence shown here is derived from an EMBL/GenBank/DDBJ whole genome shotgun (WGS) entry which is preliminary data.</text>
</comment>
<feature type="domain" description="BFD-like [2Fe-2S]-binding" evidence="3">
    <location>
        <begin position="429"/>
        <end position="482"/>
    </location>
</feature>
<dbReference type="InterPro" id="IPR023753">
    <property type="entry name" value="FAD/NAD-binding_dom"/>
</dbReference>
<dbReference type="OrthoDB" id="9801699at2"/>
<evidence type="ECO:0000313" key="6">
    <source>
        <dbReference type="Proteomes" id="UP000278632"/>
    </source>
</evidence>
<accession>A0A3N0B7J8</accession>
<evidence type="ECO:0000259" key="3">
    <source>
        <dbReference type="Pfam" id="PF04324"/>
    </source>
</evidence>
<dbReference type="PANTHER" id="PTHR42720:SF1">
    <property type="entry name" value="GLYCEROL 3-PHOSPHATE OXIDASE"/>
    <property type="match status" value="1"/>
</dbReference>
<dbReference type="Pfam" id="PF01266">
    <property type="entry name" value="DAO"/>
    <property type="match status" value="1"/>
</dbReference>
<reference evidence="6" key="1">
    <citation type="submission" date="2018-05" db="EMBL/GenBank/DDBJ databases">
        <title>Genome Sequencing of selected type strains of the family Eggerthellaceae.</title>
        <authorList>
            <person name="Danylec N."/>
            <person name="Stoll D.A."/>
            <person name="Doetsch A."/>
            <person name="Huch M."/>
        </authorList>
    </citation>
    <scope>NUCLEOTIDE SEQUENCE [LARGE SCALE GENOMIC DNA]</scope>
    <source>
        <strain evidence="6">DSM 16106</strain>
    </source>
</reference>
<dbReference type="InterPro" id="IPR052745">
    <property type="entry name" value="G3P_Oxidase/Oxidoreductase"/>
</dbReference>